<organism evidence="3 4">
    <name type="scientific">Moraxella ovis</name>
    <dbReference type="NCBI Taxonomy" id="29433"/>
    <lineage>
        <taxon>Bacteria</taxon>
        <taxon>Pseudomonadati</taxon>
        <taxon>Pseudomonadota</taxon>
        <taxon>Gammaproteobacteria</taxon>
        <taxon>Moraxellales</taxon>
        <taxon>Moraxellaceae</taxon>
        <taxon>Moraxella</taxon>
    </lineage>
</organism>
<dbReference type="AlphaFoldDB" id="A0A378QGV8"/>
<dbReference type="RefSeq" id="WP_115265782.1">
    <property type="nucleotide sequence ID" value="NZ_UGPW01000002.1"/>
</dbReference>
<proteinExistence type="predicted"/>
<name>A0A378QGV8_9GAMM</name>
<evidence type="ECO:0000313" key="3">
    <source>
        <dbReference type="EMBL" id="STY98553.1"/>
    </source>
</evidence>
<reference evidence="3 4" key="1">
    <citation type="submission" date="2018-06" db="EMBL/GenBank/DDBJ databases">
        <authorList>
            <consortium name="Pathogen Informatics"/>
            <person name="Doyle S."/>
        </authorList>
    </citation>
    <scope>NUCLEOTIDE SEQUENCE [LARGE SCALE GENOMIC DNA]</scope>
    <source>
        <strain evidence="3 4">NCTC11227</strain>
    </source>
</reference>
<feature type="coiled-coil region" evidence="1">
    <location>
        <begin position="29"/>
        <end position="74"/>
    </location>
</feature>
<keyword evidence="2" id="KW-0812">Transmembrane</keyword>
<evidence type="ECO:0000256" key="1">
    <source>
        <dbReference type="SAM" id="Coils"/>
    </source>
</evidence>
<evidence type="ECO:0000313" key="4">
    <source>
        <dbReference type="Proteomes" id="UP000255102"/>
    </source>
</evidence>
<dbReference type="EMBL" id="UGPW01000002">
    <property type="protein sequence ID" value="STY98553.1"/>
    <property type="molecule type" value="Genomic_DNA"/>
</dbReference>
<gene>
    <name evidence="3" type="ORF">NCTC11227_02229</name>
</gene>
<keyword evidence="2" id="KW-0472">Membrane</keyword>
<keyword evidence="1" id="KW-0175">Coiled coil</keyword>
<keyword evidence="2" id="KW-1133">Transmembrane helix</keyword>
<evidence type="ECO:0000256" key="2">
    <source>
        <dbReference type="SAM" id="Phobius"/>
    </source>
</evidence>
<feature type="transmembrane region" description="Helical" evidence="2">
    <location>
        <begin position="82"/>
        <end position="106"/>
    </location>
</feature>
<accession>A0A378QGV8</accession>
<dbReference type="Proteomes" id="UP000255102">
    <property type="component" value="Unassembled WGS sequence"/>
</dbReference>
<protein>
    <submittedName>
        <fullName evidence="3">Uncharacterized protein</fullName>
    </submittedName>
</protein>
<sequence>MYIDDSKLNSYSHEELEKRKMVIDITKVIHDMQMDKQRYENERMERQAQLDAEAEERRVRIAKMQAEIDEVIKKTKHHPSSAIIVASIACFGSIVVALIAAVAFWAKKSSLTLNKTPSISILTCKS</sequence>